<evidence type="ECO:0000256" key="2">
    <source>
        <dbReference type="PROSITE-ProRule" id="PRU00252"/>
    </source>
</evidence>
<evidence type="ECO:0000313" key="4">
    <source>
        <dbReference type="EMBL" id="EPD32853.1"/>
    </source>
</evidence>
<dbReference type="Pfam" id="PF00436">
    <property type="entry name" value="SSB"/>
    <property type="match status" value="1"/>
</dbReference>
<dbReference type="SUPFAM" id="SSF50249">
    <property type="entry name" value="Nucleic acid-binding proteins"/>
    <property type="match status" value="1"/>
</dbReference>
<dbReference type="GO" id="GO:0003697">
    <property type="term" value="F:single-stranded DNA binding"/>
    <property type="evidence" value="ECO:0007669"/>
    <property type="project" value="InterPro"/>
</dbReference>
<comment type="caution">
    <text evidence="4">The sequence shown here is derived from an EMBL/GenBank/DDBJ whole genome shotgun (WGS) entry which is preliminary data.</text>
</comment>
<dbReference type="RefSeq" id="WP_016455993.1">
    <property type="nucleotide sequence ID" value="NZ_KE150269.1"/>
</dbReference>
<keyword evidence="5" id="KW-1185">Reference proteome</keyword>
<dbReference type="InterPro" id="IPR000424">
    <property type="entry name" value="Primosome_PriB/ssb"/>
</dbReference>
<proteinExistence type="predicted"/>
<evidence type="ECO:0000256" key="1">
    <source>
        <dbReference type="ARBA" id="ARBA00023125"/>
    </source>
</evidence>
<dbReference type="AlphaFoldDB" id="S2VZ97"/>
<evidence type="ECO:0000256" key="3">
    <source>
        <dbReference type="SAM" id="MobiDB-lite"/>
    </source>
</evidence>
<sequence>MADYNTRIGFVTVEGNLTRKPELETSRGGKDYTRLTIAINGMKDKDGNEPEPAFIDAVAFNSLAENAVRSLDKGSSVVAELSLSHYKREVGYLNDDDEYVEYEVAVPSYQVMKLGVNLRFGAVGGGDEDAKPAPRKVRRAAKPKASEDEAPAKTKTSSPIRRKTKAKADQEEVEDF</sequence>
<reference evidence="4 5" key="1">
    <citation type="submission" date="2013-04" db="EMBL/GenBank/DDBJ databases">
        <title>The Genome Sequence of Propionimicrobium lymphophilum ACS-093-V-SCH5.</title>
        <authorList>
            <consortium name="The Broad Institute Genomics Platform"/>
            <person name="Earl A."/>
            <person name="Ward D."/>
            <person name="Feldgarden M."/>
            <person name="Gevers D."/>
            <person name="Saerens B."/>
            <person name="Vaneechoutte M."/>
            <person name="Walker B."/>
            <person name="Young S."/>
            <person name="Zeng Q."/>
            <person name="Gargeya S."/>
            <person name="Fitzgerald M."/>
            <person name="Haas B."/>
            <person name="Abouelleil A."/>
            <person name="Allen A.W."/>
            <person name="Alvarado L."/>
            <person name="Arachchi H.M."/>
            <person name="Berlin A.M."/>
            <person name="Chapman S.B."/>
            <person name="Gainer-Dewar J."/>
            <person name="Goldberg J."/>
            <person name="Griggs A."/>
            <person name="Gujja S."/>
            <person name="Hansen M."/>
            <person name="Howarth C."/>
            <person name="Imamovic A."/>
            <person name="Ireland A."/>
            <person name="Larimer J."/>
            <person name="McCowan C."/>
            <person name="Murphy C."/>
            <person name="Pearson M."/>
            <person name="Poon T.W."/>
            <person name="Priest M."/>
            <person name="Roberts A."/>
            <person name="Saif S."/>
            <person name="Shea T."/>
            <person name="Sisk P."/>
            <person name="Sykes S."/>
            <person name="Wortman J."/>
            <person name="Nusbaum C."/>
            <person name="Birren B."/>
        </authorList>
    </citation>
    <scope>NUCLEOTIDE SEQUENCE [LARGE SCALE GENOMIC DNA]</scope>
    <source>
        <strain evidence="4 5">ACS-093-V-SCH5</strain>
    </source>
</reference>
<dbReference type="PROSITE" id="PS50935">
    <property type="entry name" value="SSB"/>
    <property type="match status" value="1"/>
</dbReference>
<dbReference type="GO" id="GO:0006260">
    <property type="term" value="P:DNA replication"/>
    <property type="evidence" value="ECO:0007669"/>
    <property type="project" value="InterPro"/>
</dbReference>
<dbReference type="Proteomes" id="UP000014417">
    <property type="component" value="Unassembled WGS sequence"/>
</dbReference>
<dbReference type="EMBL" id="AGZR01000006">
    <property type="protein sequence ID" value="EPD32853.1"/>
    <property type="molecule type" value="Genomic_DNA"/>
</dbReference>
<dbReference type="HOGENOM" id="CLU_1523837_0_0_11"/>
<protein>
    <recommendedName>
        <fullName evidence="6">Single-stranded DNA-binding protein</fullName>
    </recommendedName>
</protein>
<accession>S2VZ97</accession>
<dbReference type="InterPro" id="IPR012340">
    <property type="entry name" value="NA-bd_OB-fold"/>
</dbReference>
<feature type="region of interest" description="Disordered" evidence="3">
    <location>
        <begin position="123"/>
        <end position="176"/>
    </location>
</feature>
<dbReference type="OrthoDB" id="4773434at2"/>
<organism evidence="4 5">
    <name type="scientific">Propionimicrobium lymphophilum ACS-093-V-SCH5</name>
    <dbReference type="NCBI Taxonomy" id="883161"/>
    <lineage>
        <taxon>Bacteria</taxon>
        <taxon>Bacillati</taxon>
        <taxon>Actinomycetota</taxon>
        <taxon>Actinomycetes</taxon>
        <taxon>Propionibacteriales</taxon>
        <taxon>Propionibacteriaceae</taxon>
        <taxon>Propionimicrobium</taxon>
    </lineage>
</organism>
<keyword evidence="1 2" id="KW-0238">DNA-binding</keyword>
<evidence type="ECO:0008006" key="6">
    <source>
        <dbReference type="Google" id="ProtNLM"/>
    </source>
</evidence>
<dbReference type="STRING" id="883161.HMPREF9306_01161"/>
<name>S2VZ97_9ACTN</name>
<dbReference type="Gene3D" id="2.40.50.140">
    <property type="entry name" value="Nucleic acid-binding proteins"/>
    <property type="match status" value="1"/>
</dbReference>
<gene>
    <name evidence="4" type="ORF">HMPREF9306_01161</name>
</gene>
<evidence type="ECO:0000313" key="5">
    <source>
        <dbReference type="Proteomes" id="UP000014417"/>
    </source>
</evidence>
<feature type="compositionally biased region" description="Basic residues" evidence="3">
    <location>
        <begin position="133"/>
        <end position="142"/>
    </location>
</feature>
<dbReference type="CDD" id="cd04496">
    <property type="entry name" value="SSB_OBF"/>
    <property type="match status" value="1"/>
</dbReference>